<feature type="region of interest" description="Disordered" evidence="1">
    <location>
        <begin position="394"/>
        <end position="449"/>
    </location>
</feature>
<dbReference type="Proteomes" id="UP000601435">
    <property type="component" value="Unassembled WGS sequence"/>
</dbReference>
<proteinExistence type="predicted"/>
<sequence length="1757" mass="194522">MAGSLLDGLRYGSFMREEESSSAFGSQTEGRTGVPRFNGEPGKYNEWKFRVKARQRKEKQMPEEELKKAGHLGLRLLEGLSGHALQLVQLMDMNKIDDANGADYLLNELETKLRPRRQQQARELYEAGARVGGYLSRQGQEPMVEYILRRRAWYQQLCDLSSELKLPDTILAEQLLDNSNISEDHKLLVRVTLQQKMTFDAVADELVNQHGRTHERFSTSGPPRRSFPDGRGTWKPHWQQRVPKGPAKGTKGRSYAFLAEPPLDEEYGDYGDEVDYDAAPEGFGYMSHGDLDETTYSLDFDSGNFAEEHLAYLLDNGLDPEDTEAGHFAADVIQAEEEAFWSRKGASSKGHAPMKPPPFEISGTFSMDEKKAKLLQLKARTTCRKCGNVGHWSGDAQCPLNKGKGKTKNPRAGAPSSSLSSTGWAGRGHPPGRGTSHAGRGSGKDKPRTVYFSIKEGGNEAQHGYLAFRTPDRGRAGYNAVPPPSSLTTPPATTTAPTVSRDYVDLTDENAYPEDRYYMDPAAHHQGRRQEQPESRGGTETAITTSTWELVTAEQNLAYSYEAPDVDMDILLEALRPDPAGEASTTFSPTIPLEDRRPQPAIPLEDRRPQPQPHVANEEPAPSTSTPEPPLTGTPATSSTTTTSPAPPLPNSTRRTCAHSRTTTVGSNQHYFVRKCALCGEVLERTKKQTTPTTSTPSAPAAGRCQHHRVHWKGSNGYVRVRTCVDCGHREVFPNNPGATTAPAASTTTAAPSSSTSTFTSCPTTTLSREEVQLVVQTFNEAVARKMAQNEAGDIPADRLLQALRLTIDQVTVWKPPRAQPQAPRAPEQPTAEERLQARGATLADAGKYKGQSYLTAYHDRNYRDWCFEYINDRSHPAMKRMVQFFKEYDNHLGQPRAYMATEGPPDDMSEENDLVAILDTWCSQTCHGDRNRRIDAYRRGPAVLNFAWRAPLLLSLRAQQALGLVLDLNAEVAHSQLLGKDLKLVIKDGLLGLRLLPADLAGEPTVDIDTETGDHTGNPDGNGNHNDGNHLDHSNGQDSEDDRGNDTHHYPDTSGESGAYLAIDSLRHRPMTKSMVAKVGQGVKDVGAADRILWNQLFAGAAVLSHAAAYTYGLPISSPIDIHHGPGHSLFHKDGRDAVDRIIEKDDPYVITCLVDHIMPNPWATLSQPGASWQDCVRERRKWTPVIEWLQGVARKRLEKGRQVLLEHPWGHSLWTLPLSRSFLQGPPVDESTGEPLETIFVKDTHGGGENTRAYLTATSPLKERLVQQKGMPEPQPLIDTFLTALDNVHVETAFPAEAEIEDELFEEESTNPGNLDGIFSDTDLSSENLGGNTTYGNRRLAEQMDTIAEETEEPPLPDEEAAPLLEARAAWRKLPREQRVALRRLHTMTGHSSPAAMQRLLRTANADPEAIKALNHFYCPACSAMQRPREPRPVKIPHDYIFNKDVAVDVFVLKDARGIKFKFLSAVDNGTLFHAAWLVGEGPGPPSSTECTDKFRDGWLSWAGPPEAISLDRGTENRGKFQAMAKGERQGSILKDIMKRVVAARQLTGREAMEMLVTEATSVKNNRLHHAGFTPSQWVLGRLPTEVDSLTATGSEKFLGQQQEIEDGETAFAKRMALCGAAREAFAQTDSSDRVRSALLRKSVPMRGPFVQGDLVCFYRRAGRGPFKWHGPARVMWVVHGGIPMTVSMENCRYATGSEAYAKRQLELRPSRKRRREDLAEHDPEEHGYPFGDDLSGGVISEGNQRNYFDYACPE</sequence>
<organism evidence="2 3">
    <name type="scientific">Symbiodinium necroappetens</name>
    <dbReference type="NCBI Taxonomy" id="1628268"/>
    <lineage>
        <taxon>Eukaryota</taxon>
        <taxon>Sar</taxon>
        <taxon>Alveolata</taxon>
        <taxon>Dinophyceae</taxon>
        <taxon>Suessiales</taxon>
        <taxon>Symbiodiniaceae</taxon>
        <taxon>Symbiodinium</taxon>
    </lineage>
</organism>
<feature type="region of interest" description="Disordered" evidence="1">
    <location>
        <begin position="211"/>
        <end position="252"/>
    </location>
</feature>
<keyword evidence="3" id="KW-1185">Reference proteome</keyword>
<protein>
    <recommendedName>
        <fullName evidence="4">Integrase catalytic domain-containing protein</fullName>
    </recommendedName>
</protein>
<feature type="region of interest" description="Disordered" evidence="1">
    <location>
        <begin position="1007"/>
        <end position="1058"/>
    </location>
</feature>
<feature type="compositionally biased region" description="Basic and acidic residues" evidence="1">
    <location>
        <begin position="1714"/>
        <end position="1730"/>
    </location>
</feature>
<feature type="compositionally biased region" description="Polar residues" evidence="1">
    <location>
        <begin position="21"/>
        <end position="30"/>
    </location>
</feature>
<feature type="compositionally biased region" description="Low complexity" evidence="1">
    <location>
        <begin position="486"/>
        <end position="500"/>
    </location>
</feature>
<feature type="compositionally biased region" description="Low complexity" evidence="1">
    <location>
        <begin position="739"/>
        <end position="764"/>
    </location>
</feature>
<dbReference type="OrthoDB" id="420195at2759"/>
<feature type="region of interest" description="Disordered" evidence="1">
    <location>
        <begin position="18"/>
        <end position="41"/>
    </location>
</feature>
<comment type="caution">
    <text evidence="2">The sequence shown here is derived from an EMBL/GenBank/DDBJ whole genome shotgun (WGS) entry which is preliminary data.</text>
</comment>
<feature type="compositionally biased region" description="Low complexity" evidence="1">
    <location>
        <begin position="1016"/>
        <end position="1027"/>
    </location>
</feature>
<gene>
    <name evidence="2" type="ORF">SNEC2469_LOCUS21619</name>
</gene>
<feature type="region of interest" description="Disordered" evidence="1">
    <location>
        <begin position="579"/>
        <end position="656"/>
    </location>
</feature>
<feature type="compositionally biased region" description="Low complexity" evidence="1">
    <location>
        <begin position="633"/>
        <end position="644"/>
    </location>
</feature>
<feature type="compositionally biased region" description="Basic and acidic residues" evidence="1">
    <location>
        <begin position="1043"/>
        <end position="1052"/>
    </location>
</feature>
<name>A0A812XTK5_9DINO</name>
<dbReference type="EMBL" id="CAJNJA010038397">
    <property type="protein sequence ID" value="CAE7746374.1"/>
    <property type="molecule type" value="Genomic_DNA"/>
</dbReference>
<reference evidence="2" key="1">
    <citation type="submission" date="2021-02" db="EMBL/GenBank/DDBJ databases">
        <authorList>
            <person name="Dougan E. K."/>
            <person name="Rhodes N."/>
            <person name="Thang M."/>
            <person name="Chan C."/>
        </authorList>
    </citation>
    <scope>NUCLEOTIDE SEQUENCE</scope>
</reference>
<feature type="region of interest" description="Disordered" evidence="1">
    <location>
        <begin position="735"/>
        <end position="764"/>
    </location>
</feature>
<feature type="region of interest" description="Disordered" evidence="1">
    <location>
        <begin position="474"/>
        <end position="500"/>
    </location>
</feature>
<feature type="compositionally biased region" description="Basic and acidic residues" evidence="1">
    <location>
        <begin position="593"/>
        <end position="609"/>
    </location>
</feature>
<evidence type="ECO:0000313" key="2">
    <source>
        <dbReference type="EMBL" id="CAE7746374.1"/>
    </source>
</evidence>
<accession>A0A812XTK5</accession>
<evidence type="ECO:0000313" key="3">
    <source>
        <dbReference type="Proteomes" id="UP000601435"/>
    </source>
</evidence>
<feature type="region of interest" description="Disordered" evidence="1">
    <location>
        <begin position="1714"/>
        <end position="1739"/>
    </location>
</feature>
<feature type="non-terminal residue" evidence="2">
    <location>
        <position position="1757"/>
    </location>
</feature>
<evidence type="ECO:0000256" key="1">
    <source>
        <dbReference type="SAM" id="MobiDB-lite"/>
    </source>
</evidence>
<evidence type="ECO:0008006" key="4">
    <source>
        <dbReference type="Google" id="ProtNLM"/>
    </source>
</evidence>